<organism evidence="1">
    <name type="scientific">viral metagenome</name>
    <dbReference type="NCBI Taxonomy" id="1070528"/>
    <lineage>
        <taxon>unclassified sequences</taxon>
        <taxon>metagenomes</taxon>
        <taxon>organismal metagenomes</taxon>
    </lineage>
</organism>
<reference evidence="1" key="1">
    <citation type="submission" date="2020-03" db="EMBL/GenBank/DDBJ databases">
        <title>The deep terrestrial virosphere.</title>
        <authorList>
            <person name="Holmfeldt K."/>
            <person name="Nilsson E."/>
            <person name="Simone D."/>
            <person name="Lopez-Fernandez M."/>
            <person name="Wu X."/>
            <person name="de Brujin I."/>
            <person name="Lundin D."/>
            <person name="Andersson A."/>
            <person name="Bertilsson S."/>
            <person name="Dopson M."/>
        </authorList>
    </citation>
    <scope>NUCLEOTIDE SEQUENCE</scope>
    <source>
        <strain evidence="1">MM415B01626</strain>
    </source>
</reference>
<dbReference type="EMBL" id="MT141279">
    <property type="protein sequence ID" value="QJA57546.1"/>
    <property type="molecule type" value="Genomic_DNA"/>
</dbReference>
<accession>A0A6M3IJ66</accession>
<sequence length="575" mass="62942">MIGVVILIFVLFSSLFIIPTVDPPFNFSTGSPDVNIAGCYDLTIEGETYNITDNFVANRSSCLNITADNITIIGNSFTINGSGYSLPISSGGYYFEIYNLTFANFSGGGMTDSASFKMTNVNFTPITIIDPGSFSAWCLTSININGVVLENVTIGSTNFSGRSPGLGLRAQCSGAQDASINNLTVDGLTFRDLHITDTWADEGGTRHAMGICVSDNTCIITNSILENLNFVNISNESNNNGAAGGLRVGINLATDYPFSGSYLNYMYNTEIINLNVDLSESTYGSVFQLVGSTRPKRIGLLENVTLINFTSVGPNKIVLADYGGSSLVNTYINITAQHSYDSQSVNFDLHNATIYFGDYDEPEYPTSWQLLNGPLNISNVYAFIANYSMVVYYNDTLISAPLDENYLDLYAHNVSFIWENYTNVTKDVGADTFTLFGANISANTYALFAQNESLDCRFNTGISELRYVVEFLTGTTKFNVTPNGQTNDDGVLVCTNVGSVDLNVTAYQNQTYTNVDTEASINNFSSYLNLTDTAQVLYGNLSSTNSTDIWLRRQYYDIPDPKINVELIINWTLVE</sequence>
<dbReference type="AlphaFoldDB" id="A0A6M3IJ66"/>
<proteinExistence type="predicted"/>
<name>A0A6M3IJ66_9ZZZZ</name>
<gene>
    <name evidence="1" type="ORF">MM415B01626_0007</name>
</gene>
<evidence type="ECO:0000313" key="1">
    <source>
        <dbReference type="EMBL" id="QJA57546.1"/>
    </source>
</evidence>
<protein>
    <submittedName>
        <fullName evidence="1">Uncharacterized protein</fullName>
    </submittedName>
</protein>